<dbReference type="InterPro" id="IPR029068">
    <property type="entry name" value="Glyas_Bleomycin-R_OHBP_Dase"/>
</dbReference>
<feature type="domain" description="Glyoxalase/fosfomycin resistance/dioxygenase" evidence="1">
    <location>
        <begin position="7"/>
        <end position="116"/>
    </location>
</feature>
<dbReference type="Proteomes" id="UP000294902">
    <property type="component" value="Unassembled WGS sequence"/>
</dbReference>
<gene>
    <name evidence="2" type="ORF">EDC18_10535</name>
</gene>
<keyword evidence="3" id="KW-1185">Reference proteome</keyword>
<dbReference type="SUPFAM" id="SSF54593">
    <property type="entry name" value="Glyoxalase/Bleomycin resistance protein/Dihydroxybiphenyl dioxygenase"/>
    <property type="match status" value="1"/>
</dbReference>
<dbReference type="InterPro" id="IPR004360">
    <property type="entry name" value="Glyas_Fos-R_dOase_dom"/>
</dbReference>
<dbReference type="AlphaFoldDB" id="A0A4R3MP11"/>
<reference evidence="2 3" key="1">
    <citation type="submission" date="2019-03" db="EMBL/GenBank/DDBJ databases">
        <title>Genomic Encyclopedia of Type Strains, Phase IV (KMG-IV): sequencing the most valuable type-strain genomes for metagenomic binning, comparative biology and taxonomic classification.</title>
        <authorList>
            <person name="Goeker M."/>
        </authorList>
    </citation>
    <scope>NUCLEOTIDE SEQUENCE [LARGE SCALE GENOMIC DNA]</scope>
    <source>
        <strain evidence="2 3">DSM 24629</strain>
    </source>
</reference>
<dbReference type="RefSeq" id="WP_132252126.1">
    <property type="nucleotide sequence ID" value="NZ_SMAL01000005.1"/>
</dbReference>
<sequence>MKFSFSTLFVKDIEESVQFYQEIVGIPIKSRLSPAPNLNIVFMGDDEAQIELIQDSNKKIINIGSDISWGFTVNSVEEVYEFVKKQNVTILSDIIQPKPSVKYFFIEDPNGMKIQFVETNT</sequence>
<dbReference type="EMBL" id="SMAL01000005">
    <property type="protein sequence ID" value="TCT14554.1"/>
    <property type="molecule type" value="Genomic_DNA"/>
</dbReference>
<keyword evidence="2" id="KW-0456">Lyase</keyword>
<evidence type="ECO:0000313" key="3">
    <source>
        <dbReference type="Proteomes" id="UP000294902"/>
    </source>
</evidence>
<dbReference type="Pfam" id="PF00903">
    <property type="entry name" value="Glyoxalase"/>
    <property type="match status" value="1"/>
</dbReference>
<organism evidence="2 3">
    <name type="scientific">Natranaerovirga pectinivora</name>
    <dbReference type="NCBI Taxonomy" id="682400"/>
    <lineage>
        <taxon>Bacteria</taxon>
        <taxon>Bacillati</taxon>
        <taxon>Bacillota</taxon>
        <taxon>Clostridia</taxon>
        <taxon>Lachnospirales</taxon>
        <taxon>Natranaerovirgaceae</taxon>
        <taxon>Natranaerovirga</taxon>
    </lineage>
</organism>
<accession>A0A4R3MP11</accession>
<dbReference type="CDD" id="cd06587">
    <property type="entry name" value="VOC"/>
    <property type="match status" value="1"/>
</dbReference>
<protein>
    <submittedName>
        <fullName evidence="2">Lactoylglutathione lyase</fullName>
    </submittedName>
</protein>
<dbReference type="GO" id="GO:0016829">
    <property type="term" value="F:lyase activity"/>
    <property type="evidence" value="ECO:0007669"/>
    <property type="project" value="UniProtKB-KW"/>
</dbReference>
<dbReference type="OrthoDB" id="192739at2"/>
<name>A0A4R3MP11_9FIRM</name>
<dbReference type="Gene3D" id="3.10.180.10">
    <property type="entry name" value="2,3-Dihydroxybiphenyl 1,2-Dioxygenase, domain 1"/>
    <property type="match status" value="1"/>
</dbReference>
<evidence type="ECO:0000313" key="2">
    <source>
        <dbReference type="EMBL" id="TCT14554.1"/>
    </source>
</evidence>
<proteinExistence type="predicted"/>
<comment type="caution">
    <text evidence="2">The sequence shown here is derived from an EMBL/GenBank/DDBJ whole genome shotgun (WGS) entry which is preliminary data.</text>
</comment>
<evidence type="ECO:0000259" key="1">
    <source>
        <dbReference type="Pfam" id="PF00903"/>
    </source>
</evidence>